<accession>A0A3G5A127</accession>
<proteinExistence type="predicted"/>
<name>A0A3G5A127_9VIRU</name>
<protein>
    <submittedName>
        <fullName evidence="1">Uncharacterized protein</fullName>
    </submittedName>
</protein>
<dbReference type="EMBL" id="MK072199">
    <property type="protein sequence ID" value="AYV79891.1"/>
    <property type="molecule type" value="Genomic_DNA"/>
</dbReference>
<reference evidence="1" key="1">
    <citation type="submission" date="2018-10" db="EMBL/GenBank/DDBJ databases">
        <title>Hidden diversity of soil giant viruses.</title>
        <authorList>
            <person name="Schulz F."/>
            <person name="Alteio L."/>
            <person name="Goudeau D."/>
            <person name="Ryan E.M."/>
            <person name="Malmstrom R.R."/>
            <person name="Blanchard J."/>
            <person name="Woyke T."/>
        </authorList>
    </citation>
    <scope>NUCLEOTIDE SEQUENCE</scope>
    <source>
        <strain evidence="1">GAV1</strain>
    </source>
</reference>
<organism evidence="1">
    <name type="scientific">Gaeavirus sp</name>
    <dbReference type="NCBI Taxonomy" id="2487767"/>
    <lineage>
        <taxon>Viruses</taxon>
        <taxon>Varidnaviria</taxon>
        <taxon>Bamfordvirae</taxon>
        <taxon>Nucleocytoviricota</taxon>
        <taxon>Megaviricetes</taxon>
        <taxon>Imitervirales</taxon>
        <taxon>Mimiviridae</taxon>
        <taxon>Klosneuvirinae</taxon>
    </lineage>
</organism>
<evidence type="ECO:0000313" key="1">
    <source>
        <dbReference type="EMBL" id="AYV79891.1"/>
    </source>
</evidence>
<gene>
    <name evidence="1" type="ORF">Gaeavirus1_28</name>
</gene>
<sequence length="223" mass="26065">MELAKATELAKAMELTKDMVSHPYDLLEVRKNNNHDTVKTVMIQSMLYAEQINVILKCVNIQVIAIFCDASESSLALLHKLATLEQLKDLCVRTYGSLEYMCLYHHDRNLIIDVRYVSDSDKRKKLITNMKQIFDNHSITRIIFIGVQIYSFFIFDDLPRTLEYLQISFNKFILHMPTEPIEFLTNLPMSLKNIKLSNCNHKFNKPQLDKIKLPYDCKLEVED</sequence>